<evidence type="ECO:0000313" key="3">
    <source>
        <dbReference type="Proteomes" id="UP000569914"/>
    </source>
</evidence>
<dbReference type="EMBL" id="JACCBU010000001">
    <property type="protein sequence ID" value="NYE69673.1"/>
    <property type="molecule type" value="Genomic_DNA"/>
</dbReference>
<name>A0A7Y9LAD9_9ACTN</name>
<proteinExistence type="predicted"/>
<dbReference type="Proteomes" id="UP000569914">
    <property type="component" value="Unassembled WGS sequence"/>
</dbReference>
<accession>A0A7Y9LAD9</accession>
<feature type="region of interest" description="Disordered" evidence="1">
    <location>
        <begin position="41"/>
        <end position="66"/>
    </location>
</feature>
<reference evidence="2 3" key="1">
    <citation type="submission" date="2020-07" db="EMBL/GenBank/DDBJ databases">
        <title>Sequencing the genomes of 1000 actinobacteria strains.</title>
        <authorList>
            <person name="Klenk H.-P."/>
        </authorList>
    </citation>
    <scope>NUCLEOTIDE SEQUENCE [LARGE SCALE GENOMIC DNA]</scope>
    <source>
        <strain evidence="2 3">DSM 22083</strain>
    </source>
</reference>
<keyword evidence="3" id="KW-1185">Reference proteome</keyword>
<dbReference type="AlphaFoldDB" id="A0A7Y9LAD9"/>
<sequence length="92" mass="10792">MGHTNWGIANVGISFIQPMWLVPVEPERWAPLEGRWYQLRGTGENDKEQELDPWQRHPPRLEPEPGGPVARLWELYDQGKIETDAMKRFELI</sequence>
<organism evidence="2 3">
    <name type="scientific">Microlunatus parietis</name>
    <dbReference type="NCBI Taxonomy" id="682979"/>
    <lineage>
        <taxon>Bacteria</taxon>
        <taxon>Bacillati</taxon>
        <taxon>Actinomycetota</taxon>
        <taxon>Actinomycetes</taxon>
        <taxon>Propionibacteriales</taxon>
        <taxon>Propionibacteriaceae</taxon>
        <taxon>Microlunatus</taxon>
    </lineage>
</organism>
<feature type="compositionally biased region" description="Basic and acidic residues" evidence="1">
    <location>
        <begin position="43"/>
        <end position="63"/>
    </location>
</feature>
<protein>
    <submittedName>
        <fullName evidence="2">Uncharacterized protein</fullName>
    </submittedName>
</protein>
<evidence type="ECO:0000313" key="2">
    <source>
        <dbReference type="EMBL" id="NYE69673.1"/>
    </source>
</evidence>
<comment type="caution">
    <text evidence="2">The sequence shown here is derived from an EMBL/GenBank/DDBJ whole genome shotgun (WGS) entry which is preliminary data.</text>
</comment>
<dbReference type="RefSeq" id="WP_246322261.1">
    <property type="nucleotide sequence ID" value="NZ_JACCBU010000001.1"/>
</dbReference>
<evidence type="ECO:0000256" key="1">
    <source>
        <dbReference type="SAM" id="MobiDB-lite"/>
    </source>
</evidence>
<gene>
    <name evidence="2" type="ORF">BKA15_001002</name>
</gene>